<keyword evidence="3" id="KW-1185">Reference proteome</keyword>
<feature type="signal peptide" evidence="1">
    <location>
        <begin position="1"/>
        <end position="19"/>
    </location>
</feature>
<protein>
    <submittedName>
        <fullName evidence="2">Uncharacterized protein</fullName>
    </submittedName>
</protein>
<name>A0A9X8UIE4_9FIRM</name>
<dbReference type="EMBL" id="SLUK01000008">
    <property type="protein sequence ID" value="TCL42757.1"/>
    <property type="molecule type" value="Genomic_DNA"/>
</dbReference>
<reference evidence="2 3" key="1">
    <citation type="submission" date="2019-03" db="EMBL/GenBank/DDBJ databases">
        <title>Genomic Encyclopedia of Type Strains, Phase IV (KMG-IV): sequencing the most valuable type-strain genomes for metagenomic binning, comparative biology and taxonomic classification.</title>
        <authorList>
            <person name="Goeker M."/>
        </authorList>
    </citation>
    <scope>NUCLEOTIDE SEQUENCE [LARGE SCALE GENOMIC DNA]</scope>
    <source>
        <strain evidence="2 3">DSM 100433</strain>
    </source>
</reference>
<evidence type="ECO:0000313" key="3">
    <source>
        <dbReference type="Proteomes" id="UP000294682"/>
    </source>
</evidence>
<proteinExistence type="predicted"/>
<comment type="caution">
    <text evidence="2">The sequence shown here is derived from an EMBL/GenBank/DDBJ whole genome shotgun (WGS) entry which is preliminary data.</text>
</comment>
<keyword evidence="1" id="KW-0732">Signal</keyword>
<dbReference type="Proteomes" id="UP000294682">
    <property type="component" value="Unassembled WGS sequence"/>
</dbReference>
<evidence type="ECO:0000256" key="1">
    <source>
        <dbReference type="SAM" id="SignalP"/>
    </source>
</evidence>
<evidence type="ECO:0000313" key="2">
    <source>
        <dbReference type="EMBL" id="TCL42757.1"/>
    </source>
</evidence>
<dbReference type="PROSITE" id="PS51257">
    <property type="entry name" value="PROKAR_LIPOPROTEIN"/>
    <property type="match status" value="1"/>
</dbReference>
<dbReference type="AlphaFoldDB" id="A0A9X8UIE4"/>
<gene>
    <name evidence="2" type="ORF">EDD78_10868</name>
</gene>
<accession>A0A9X8UIE4</accession>
<dbReference type="RefSeq" id="WP_165873178.1">
    <property type="nucleotide sequence ID" value="NZ_SLUK01000008.1"/>
</dbReference>
<organism evidence="2 3">
    <name type="scientific">Harryflintia acetispora</name>
    <dbReference type="NCBI Taxonomy" id="1849041"/>
    <lineage>
        <taxon>Bacteria</taxon>
        <taxon>Bacillati</taxon>
        <taxon>Bacillota</taxon>
        <taxon>Clostridia</taxon>
        <taxon>Eubacteriales</taxon>
        <taxon>Oscillospiraceae</taxon>
        <taxon>Harryflintia</taxon>
    </lineage>
</organism>
<sequence length="94" mass="10321">MKRLLALALGLLLACIPLAGCGEEKTGQKLVDQFTESVFYDPDEGELRFTVPKDTPADGVWAILCSGRLRMGDDFMSWHGFQDVTGWEPGVSQS</sequence>
<feature type="chain" id="PRO_5040763146" evidence="1">
    <location>
        <begin position="20"/>
        <end position="94"/>
    </location>
</feature>